<comment type="cofactor">
    <cofactor evidence="1">
        <name>[4Fe-4S] cluster</name>
        <dbReference type="ChEBI" id="CHEBI:49883"/>
    </cofactor>
</comment>
<organism evidence="14 15">
    <name type="scientific">Streptomyces actinomycinicus</name>
    <dbReference type="NCBI Taxonomy" id="1695166"/>
    <lineage>
        <taxon>Bacteria</taxon>
        <taxon>Bacillati</taxon>
        <taxon>Actinomycetota</taxon>
        <taxon>Actinomycetes</taxon>
        <taxon>Kitasatosporales</taxon>
        <taxon>Streptomycetaceae</taxon>
        <taxon>Streptomyces</taxon>
    </lineage>
</organism>
<keyword evidence="9 11" id="KW-0456">Lyase</keyword>
<dbReference type="PRINTS" id="PR00415">
    <property type="entry name" value="ACONITASE"/>
</dbReference>
<dbReference type="InterPro" id="IPR001030">
    <property type="entry name" value="Acoase/IPM_deHydtase_lsu_aba"/>
</dbReference>
<name>A0A937EJ99_9ACTN</name>
<dbReference type="GO" id="GO:0051539">
    <property type="term" value="F:4 iron, 4 sulfur cluster binding"/>
    <property type="evidence" value="ECO:0007669"/>
    <property type="project" value="UniProtKB-KW"/>
</dbReference>
<dbReference type="EC" id="4.2.1.3" evidence="11"/>
<evidence type="ECO:0000256" key="4">
    <source>
        <dbReference type="ARBA" id="ARBA00022532"/>
    </source>
</evidence>
<dbReference type="GO" id="GO:0006099">
    <property type="term" value="P:tricarboxylic acid cycle"/>
    <property type="evidence" value="ECO:0007669"/>
    <property type="project" value="UniProtKB-KW"/>
</dbReference>
<evidence type="ECO:0000256" key="10">
    <source>
        <dbReference type="ARBA" id="ARBA00023501"/>
    </source>
</evidence>
<dbReference type="InterPro" id="IPR036008">
    <property type="entry name" value="Aconitase_4Fe-4S_dom"/>
</dbReference>
<keyword evidence="4" id="KW-0816">Tricarboxylic acid cycle</keyword>
<dbReference type="CDD" id="cd01580">
    <property type="entry name" value="AcnA_IRP_Swivel"/>
    <property type="match status" value="1"/>
</dbReference>
<dbReference type="Pfam" id="PF00694">
    <property type="entry name" value="Aconitase_C"/>
    <property type="match status" value="1"/>
</dbReference>
<dbReference type="GO" id="GO:0019679">
    <property type="term" value="P:propionate metabolic process, methylcitrate cycle"/>
    <property type="evidence" value="ECO:0007669"/>
    <property type="project" value="UniProtKB-ARBA"/>
</dbReference>
<keyword evidence="5" id="KW-0479">Metal-binding</keyword>
<gene>
    <name evidence="14" type="primary">acnA</name>
    <name evidence="14" type="ORF">JK359_19805</name>
</gene>
<reference evidence="14" key="1">
    <citation type="submission" date="2021-01" db="EMBL/GenBank/DDBJ databases">
        <title>WGS of actinomycetes isolated from Thailand.</title>
        <authorList>
            <person name="Thawai C."/>
        </authorList>
    </citation>
    <scope>NUCLEOTIDE SEQUENCE</scope>
    <source>
        <strain evidence="14">RCU-197</strain>
    </source>
</reference>
<protein>
    <recommendedName>
        <fullName evidence="11">Aconitate hydratase</fullName>
        <shortName evidence="11">Aconitase</shortName>
        <ecNumber evidence="11">4.2.1.3</ecNumber>
    </recommendedName>
</protein>
<dbReference type="PANTHER" id="PTHR11670">
    <property type="entry name" value="ACONITASE/IRON-RESPONSIVE ELEMENT FAMILY MEMBER"/>
    <property type="match status" value="1"/>
</dbReference>
<dbReference type="PROSITE" id="PS01244">
    <property type="entry name" value="ACONITASE_2"/>
    <property type="match status" value="1"/>
</dbReference>
<evidence type="ECO:0000256" key="1">
    <source>
        <dbReference type="ARBA" id="ARBA00001966"/>
    </source>
</evidence>
<dbReference type="NCBIfam" id="TIGR01341">
    <property type="entry name" value="aconitase_1"/>
    <property type="match status" value="1"/>
</dbReference>
<dbReference type="FunFam" id="3.20.19.10:FF:000001">
    <property type="entry name" value="Aconitate hydratase"/>
    <property type="match status" value="1"/>
</dbReference>
<comment type="similarity">
    <text evidence="3 11">Belongs to the aconitase/IPM isomerase family.</text>
</comment>
<dbReference type="EMBL" id="JAERRK010000009">
    <property type="protein sequence ID" value="MBL1084183.1"/>
    <property type="molecule type" value="Genomic_DNA"/>
</dbReference>
<dbReference type="FunFam" id="3.30.499.10:FF:000009">
    <property type="entry name" value="Aconitate hydratase"/>
    <property type="match status" value="1"/>
</dbReference>
<evidence type="ECO:0000313" key="14">
    <source>
        <dbReference type="EMBL" id="MBL1084183.1"/>
    </source>
</evidence>
<dbReference type="Proteomes" id="UP000661858">
    <property type="component" value="Unassembled WGS sequence"/>
</dbReference>
<dbReference type="Pfam" id="PF00330">
    <property type="entry name" value="Aconitase"/>
    <property type="match status" value="1"/>
</dbReference>
<dbReference type="SUPFAM" id="SSF53732">
    <property type="entry name" value="Aconitase iron-sulfur domain"/>
    <property type="match status" value="1"/>
</dbReference>
<dbReference type="AlphaFoldDB" id="A0A937EJ99"/>
<dbReference type="PROSITE" id="PS00450">
    <property type="entry name" value="ACONITASE_1"/>
    <property type="match status" value="1"/>
</dbReference>
<dbReference type="Gene3D" id="3.30.499.10">
    <property type="entry name" value="Aconitase, domain 3"/>
    <property type="match status" value="2"/>
</dbReference>
<keyword evidence="6" id="KW-0694">RNA-binding</keyword>
<dbReference type="InterPro" id="IPR018136">
    <property type="entry name" value="Aconitase_4Fe-4S_BS"/>
</dbReference>
<evidence type="ECO:0000259" key="12">
    <source>
        <dbReference type="Pfam" id="PF00330"/>
    </source>
</evidence>
<comment type="caution">
    <text evidence="14">The sequence shown here is derived from an EMBL/GenBank/DDBJ whole genome shotgun (WGS) entry which is preliminary data.</text>
</comment>
<evidence type="ECO:0000256" key="7">
    <source>
        <dbReference type="ARBA" id="ARBA00023004"/>
    </source>
</evidence>
<comment type="function">
    <text evidence="11">Catalyzes the isomerization of citrate to isocitrate via cis-aconitate.</text>
</comment>
<evidence type="ECO:0000256" key="6">
    <source>
        <dbReference type="ARBA" id="ARBA00022884"/>
    </source>
</evidence>
<dbReference type="InterPro" id="IPR006249">
    <property type="entry name" value="Aconitase/IRP2"/>
</dbReference>
<evidence type="ECO:0000256" key="3">
    <source>
        <dbReference type="ARBA" id="ARBA00007185"/>
    </source>
</evidence>
<sequence>MSANSFDARSTLQVGDESYEIFRLDKVEGSARLPYSLKVLLENLLRTEDGANITADHIRALGSWDSQAQPSQEIQFTPARVIMQDFTGVPCVVDLATMREAVKELGGDPAKINPLAPAELVIDHSVIADKFGTNDAFKQNVELEYGRNKERYQFLRWGQTAFDEFKVVPPGTGIVHQVNIEHLARTVMVRGGQAYPDTLVGTDSHTTMVNGLGVLGWGVGGIEAEAAMLGQPVSMLIPRVVGFKLTGELPTGTTATDLVLTITEMLRKHGVVGKFVEFYGEGVAATSLANRATIGNMSPEFGSTAAIFPIDDETLNYLRLTGRSPQQVALVEAYAKEQGLWLDPKAEPDFSEKLELDLSTVVPSIAGPKRPQDRIVLANAAEQFKSDVRNYVDVVDEAGQESFPASDAPAVTPNGAPSNPVTVTAPDGTSYELDHGAVTVAAITSCTNTSNPYVMVAAALVAKKAVEKGLTRKPWVKTTLAPGSKVVTDYFEKAGLTPYLDKVGFNLVGYGCTTCIGNSGPLPEEVSKAVNDHDLAVTSVLSGNRNFEGRINPDVKMNYLASPPLVVAYAIAGSMKVDITRDALGADQDGNPVFLKDIWPSEAEVNDVVANAIGEDMFSKSYQDVFAGDAQWQSLPVPTGNTFEWDAESTYVRKPPYFEGMEMEPAPVTDIAGARVLAKLGDSVTTDHISPAGAIKADTPAGQYLTEHGVERRDFNSYGSRRGNHEVMIRGTFANIRLRNQIAPGTEGGYTRDFTQADAPVSFIYDASRNYIAQGIPLVVLAGKEYGSGSSRDWAAKGTALLGVKAVIAESYERIHRSNLIGMGVLPLQFPEGASAASLGLTGEETFSISGVTELNDGTTPRTVKVTTDTGVEFDAVVRIDTPGEADYYRNGGIMQYVLRSLIRK</sequence>
<evidence type="ECO:0000259" key="13">
    <source>
        <dbReference type="Pfam" id="PF00694"/>
    </source>
</evidence>
<keyword evidence="15" id="KW-1185">Reference proteome</keyword>
<dbReference type="NCBIfam" id="NF009520">
    <property type="entry name" value="PRK12881.1"/>
    <property type="match status" value="1"/>
</dbReference>
<evidence type="ECO:0000313" key="15">
    <source>
        <dbReference type="Proteomes" id="UP000661858"/>
    </source>
</evidence>
<dbReference type="NCBIfam" id="NF006757">
    <property type="entry name" value="PRK09277.1"/>
    <property type="match status" value="1"/>
</dbReference>
<evidence type="ECO:0000256" key="11">
    <source>
        <dbReference type="RuleBase" id="RU361275"/>
    </source>
</evidence>
<dbReference type="GO" id="GO:0003723">
    <property type="term" value="F:RNA binding"/>
    <property type="evidence" value="ECO:0007669"/>
    <property type="project" value="UniProtKB-KW"/>
</dbReference>
<dbReference type="FunFam" id="3.30.499.10:FF:000002">
    <property type="entry name" value="Aconitate hydratase"/>
    <property type="match status" value="1"/>
</dbReference>
<dbReference type="Gene3D" id="6.10.190.10">
    <property type="match status" value="1"/>
</dbReference>
<dbReference type="RefSeq" id="WP_201837367.1">
    <property type="nucleotide sequence ID" value="NZ_JAERRK010000009.1"/>
</dbReference>
<keyword evidence="8 11" id="KW-0411">Iron-sulfur</keyword>
<evidence type="ECO:0000256" key="2">
    <source>
        <dbReference type="ARBA" id="ARBA00004717"/>
    </source>
</evidence>
<proteinExistence type="inferred from homology"/>
<feature type="domain" description="Aconitase A/isopropylmalate dehydratase small subunit swivel" evidence="13">
    <location>
        <begin position="703"/>
        <end position="832"/>
    </location>
</feature>
<accession>A0A937EJ99</accession>
<dbReference type="InterPro" id="IPR044137">
    <property type="entry name" value="AcnA_IRP_Swivel"/>
</dbReference>
<evidence type="ECO:0000256" key="8">
    <source>
        <dbReference type="ARBA" id="ARBA00023014"/>
    </source>
</evidence>
<comment type="pathway">
    <text evidence="2">Carbohydrate metabolism; tricarboxylic acid cycle; isocitrate from oxaloacetate: step 2/2.</text>
</comment>
<dbReference type="InterPro" id="IPR015928">
    <property type="entry name" value="Aconitase/3IPM_dehydase_swvl"/>
</dbReference>
<dbReference type="InterPro" id="IPR000573">
    <property type="entry name" value="AconitaseA/IPMdHydase_ssu_swvl"/>
</dbReference>
<dbReference type="GO" id="GO:0003994">
    <property type="term" value="F:aconitate hydratase activity"/>
    <property type="evidence" value="ECO:0007669"/>
    <property type="project" value="UniProtKB-EC"/>
</dbReference>
<dbReference type="Gene3D" id="3.20.19.10">
    <property type="entry name" value="Aconitase, domain 4"/>
    <property type="match status" value="1"/>
</dbReference>
<keyword evidence="7 11" id="KW-0408">Iron</keyword>
<dbReference type="InterPro" id="IPR015931">
    <property type="entry name" value="Acnase/IPM_dHydase_lsu_aba_1/3"/>
</dbReference>
<dbReference type="GO" id="GO:0046872">
    <property type="term" value="F:metal ion binding"/>
    <property type="evidence" value="ECO:0007669"/>
    <property type="project" value="UniProtKB-KW"/>
</dbReference>
<comment type="catalytic activity">
    <reaction evidence="10 11">
        <text>citrate = D-threo-isocitrate</text>
        <dbReference type="Rhea" id="RHEA:10336"/>
        <dbReference type="ChEBI" id="CHEBI:15562"/>
        <dbReference type="ChEBI" id="CHEBI:16947"/>
        <dbReference type="EC" id="4.2.1.3"/>
    </reaction>
</comment>
<feature type="domain" description="Aconitase/3-isopropylmalate dehydratase large subunit alpha/beta/alpha" evidence="12">
    <location>
        <begin position="64"/>
        <end position="573"/>
    </location>
</feature>
<evidence type="ECO:0000256" key="5">
    <source>
        <dbReference type="ARBA" id="ARBA00022723"/>
    </source>
</evidence>
<keyword evidence="11" id="KW-0004">4Fe-4S</keyword>
<evidence type="ECO:0000256" key="9">
    <source>
        <dbReference type="ARBA" id="ARBA00023239"/>
    </source>
</evidence>
<dbReference type="SUPFAM" id="SSF52016">
    <property type="entry name" value="LeuD/IlvD-like"/>
    <property type="match status" value="1"/>
</dbReference>